<proteinExistence type="predicted"/>
<dbReference type="SMART" id="SM00490">
    <property type="entry name" value="HELICc"/>
    <property type="match status" value="1"/>
</dbReference>
<dbReference type="SUPFAM" id="SSF52540">
    <property type="entry name" value="P-loop containing nucleoside triphosphate hydrolases"/>
    <property type="match status" value="2"/>
</dbReference>
<evidence type="ECO:0000313" key="7">
    <source>
        <dbReference type="EMBL" id="SGY43312.1"/>
    </source>
</evidence>
<dbReference type="InterPro" id="IPR027417">
    <property type="entry name" value="P-loop_NTPase"/>
</dbReference>
<keyword evidence="1" id="KW-0547">Nucleotide-binding</keyword>
<evidence type="ECO:0000256" key="3">
    <source>
        <dbReference type="ARBA" id="ARBA00022840"/>
    </source>
</evidence>
<dbReference type="PANTHER" id="PTHR45629">
    <property type="entry name" value="SNF2/RAD54 FAMILY MEMBER"/>
    <property type="match status" value="1"/>
</dbReference>
<dbReference type="InterPro" id="IPR000330">
    <property type="entry name" value="SNF2_N"/>
</dbReference>
<dbReference type="Gene3D" id="3.40.50.300">
    <property type="entry name" value="P-loop containing nucleotide triphosphate hydrolases"/>
    <property type="match status" value="1"/>
</dbReference>
<dbReference type="GO" id="GO:0005634">
    <property type="term" value="C:nucleus"/>
    <property type="evidence" value="ECO:0007669"/>
    <property type="project" value="TreeGrafter"/>
</dbReference>
<keyword evidence="8" id="KW-1185">Reference proteome</keyword>
<dbReference type="STRING" id="796604.A0A2X0M204"/>
<sequence length="1217" mass="132694">MPLLQRSSSASYYPTYQSVARSPVASTSTSRLVHRDEQDHGASASMSVTVGVEKGKGRAVEEITIGGSGSGSGSGIGDGRPVVQRVNKVEVWTVQWREPQHRKNKTWERDGFLIIKGPSATLRDENGKTLGSTTLSMPIEPELELKVGGRECKIDDTITYAEYVRQFHDSSTVVSAHPSAGSPWISRAPMPGAITPGGGTPRALSRPTPSKPSGLASVMTATKLPVADQSARAREAIPMGMGMMSISSSVIGVKRHTSRENEDPIRAVDNDEGTGGYESDLKRIRREDETQPGRRIDATRVIDRTNVDGPRLMATPPAAQEPVKKTGKEYLCQYRKYSTKTNPTWEGDGILIVTGTSGSLKNRETRKTITNGAIGPKVRLDPEQQINMGGYTLEIESESTAAPTATLPIVAPSVRPPPVRNMASMKPPARPPPSIFDPIAVAASIPSSNFYIPGVTPRASKAFQDPTHGMGSAGSKGKPELGPQPRFDPTKAGAVVMRRPDEEHELVYNGKGVKFMYEAVMGMRGEGQGCILADEMGLGKSVQAISLIWTLLSESEFESRPVSHMGFRPERGLDFTEQNPYWGSGTGVIQRAMIVCPVTLVKNWSREIRLWLGYDLLRPFIADSGANIKSFCATKSYNLLIIGYERVSRLRTVIDDIKAVQPPIGLIICDEGVLYTPQDVLGPLDPDTGPSSPSGHRLKSSDAKISKALRSLSCKRRVILSGTPIQNDLQEYHSMVDFVNPGLLDSYSVFKKHFENAIIKSREPGASAKDKKVGEDRSKQLTRIGTAFLLRRAGDVIAKCLPPKLEYTVFIAPTPLEISIYEEILVGSAARALQEGSITEQLSLLMVLRQLCNTPGLLMQSIEQNKKVDALKKPVVELLWKAGNDSYDFALSGKLLALGTLLHQLRSIQGEKIVVVSNFVQTLNIIERHCRQKRYPFSRLDGNTPQAERIALVEAFNRGKNTTSFVFLLSSKAGGTGLNITGASRLVLIDSDWNPSTDQQAMARIHREGQKKQCVIYRFLTAGTIDEKIFQRQVTKMGLSTSLMDDDQSGGAGKADSFTPDDLRSIFKLHQGVACQTHDLLGCKCHLDLDHDDDGEGAARMEANLGPTSEDASSSLQAFEPPGFTQASQFHALGGGFDLEIVQRDESRRLGMLNNWAHYNCCDEASVDEIEDTLLRSVVYQRIIEAADGTEGSVPEGRATYRLRGGQVGFVFGKKSG</sequence>
<feature type="region of interest" description="Disordered" evidence="4">
    <location>
        <begin position="463"/>
        <end position="490"/>
    </location>
</feature>
<dbReference type="CDD" id="cd18793">
    <property type="entry name" value="SF2_C_SNF"/>
    <property type="match status" value="1"/>
</dbReference>
<reference evidence="7 8" key="1">
    <citation type="submission" date="2016-11" db="EMBL/GenBank/DDBJ databases">
        <authorList>
            <person name="Jaros S."/>
            <person name="Januszkiewicz K."/>
            <person name="Wedrychowicz H."/>
        </authorList>
    </citation>
    <scope>NUCLEOTIDE SEQUENCE [LARGE SCALE GENOMIC DNA]</scope>
</reference>
<accession>A0A2X0M204</accession>
<dbReference type="SMART" id="SM00487">
    <property type="entry name" value="DEXDc"/>
    <property type="match status" value="1"/>
</dbReference>
<dbReference type="PROSITE" id="PS51192">
    <property type="entry name" value="HELICASE_ATP_BIND_1"/>
    <property type="match status" value="1"/>
</dbReference>
<dbReference type="EMBL" id="FQNC01000043">
    <property type="protein sequence ID" value="SGY43312.1"/>
    <property type="molecule type" value="Genomic_DNA"/>
</dbReference>
<name>A0A2X0M204_9BASI</name>
<evidence type="ECO:0000256" key="1">
    <source>
        <dbReference type="ARBA" id="ARBA00022741"/>
    </source>
</evidence>
<organism evidence="7 8">
    <name type="scientific">Microbotryum silenes-dioicae</name>
    <dbReference type="NCBI Taxonomy" id="796604"/>
    <lineage>
        <taxon>Eukaryota</taxon>
        <taxon>Fungi</taxon>
        <taxon>Dikarya</taxon>
        <taxon>Basidiomycota</taxon>
        <taxon>Pucciniomycotina</taxon>
        <taxon>Microbotryomycetes</taxon>
        <taxon>Microbotryales</taxon>
        <taxon>Microbotryaceae</taxon>
        <taxon>Microbotryum</taxon>
    </lineage>
</organism>
<evidence type="ECO:0000256" key="4">
    <source>
        <dbReference type="SAM" id="MobiDB-lite"/>
    </source>
</evidence>
<feature type="compositionally biased region" description="Basic and acidic residues" evidence="4">
    <location>
        <begin position="258"/>
        <end position="269"/>
    </location>
</feature>
<feature type="domain" description="Helicase ATP-binding" evidence="5">
    <location>
        <begin position="521"/>
        <end position="742"/>
    </location>
</feature>
<dbReference type="InterPro" id="IPR049730">
    <property type="entry name" value="SNF2/RAD54-like_C"/>
</dbReference>
<dbReference type="GO" id="GO:0015616">
    <property type="term" value="F:DNA translocase activity"/>
    <property type="evidence" value="ECO:0007669"/>
    <property type="project" value="TreeGrafter"/>
</dbReference>
<dbReference type="InterPro" id="IPR050496">
    <property type="entry name" value="SNF2_RAD54_helicase_repair"/>
</dbReference>
<feature type="compositionally biased region" description="Polar residues" evidence="4">
    <location>
        <begin position="18"/>
        <end position="31"/>
    </location>
</feature>
<keyword evidence="2" id="KW-0378">Hydrolase</keyword>
<evidence type="ECO:0000259" key="5">
    <source>
        <dbReference type="PROSITE" id="PS51192"/>
    </source>
</evidence>
<protein>
    <submittedName>
        <fullName evidence="7">BQ5605_C001g00013 protein</fullName>
    </submittedName>
</protein>
<evidence type="ECO:0000259" key="6">
    <source>
        <dbReference type="PROSITE" id="PS51194"/>
    </source>
</evidence>
<dbReference type="InterPro" id="IPR014001">
    <property type="entry name" value="Helicase_ATP-bd"/>
</dbReference>
<dbReference type="InterPro" id="IPR001650">
    <property type="entry name" value="Helicase_C-like"/>
</dbReference>
<evidence type="ECO:0000313" key="8">
    <source>
        <dbReference type="Proteomes" id="UP000249464"/>
    </source>
</evidence>
<dbReference type="Pfam" id="PF00271">
    <property type="entry name" value="Helicase_C"/>
    <property type="match status" value="1"/>
</dbReference>
<gene>
    <name evidence="7" type="primary">BQ5605_C001g00013</name>
    <name evidence="7" type="ORF">BQ5605_C001G00013</name>
</gene>
<keyword evidence="3" id="KW-0067">ATP-binding</keyword>
<dbReference type="PROSITE" id="PS51194">
    <property type="entry name" value="HELICASE_CTER"/>
    <property type="match status" value="1"/>
</dbReference>
<evidence type="ECO:0000256" key="2">
    <source>
        <dbReference type="ARBA" id="ARBA00022801"/>
    </source>
</evidence>
<dbReference type="GO" id="GO:0005524">
    <property type="term" value="F:ATP binding"/>
    <property type="evidence" value="ECO:0007669"/>
    <property type="project" value="InterPro"/>
</dbReference>
<feature type="region of interest" description="Disordered" evidence="4">
    <location>
        <begin position="255"/>
        <end position="278"/>
    </location>
</feature>
<dbReference type="Pfam" id="PF00176">
    <property type="entry name" value="SNF2-rel_dom"/>
    <property type="match status" value="2"/>
</dbReference>
<dbReference type="PANTHER" id="PTHR45629:SF7">
    <property type="entry name" value="DNA EXCISION REPAIR PROTEIN ERCC-6-RELATED"/>
    <property type="match status" value="1"/>
</dbReference>
<feature type="domain" description="Helicase C-terminal" evidence="6">
    <location>
        <begin position="900"/>
        <end position="1064"/>
    </location>
</feature>
<dbReference type="AlphaFoldDB" id="A0A2X0M204"/>
<feature type="region of interest" description="Disordered" evidence="4">
    <location>
        <begin position="18"/>
        <end position="49"/>
    </location>
</feature>
<dbReference type="GO" id="GO:0007131">
    <property type="term" value="P:reciprocal meiotic recombination"/>
    <property type="evidence" value="ECO:0007669"/>
    <property type="project" value="TreeGrafter"/>
</dbReference>
<dbReference type="Proteomes" id="UP000249464">
    <property type="component" value="Unassembled WGS sequence"/>
</dbReference>
<dbReference type="GO" id="GO:0000724">
    <property type="term" value="P:double-strand break repair via homologous recombination"/>
    <property type="evidence" value="ECO:0007669"/>
    <property type="project" value="TreeGrafter"/>
</dbReference>
<dbReference type="InterPro" id="IPR038718">
    <property type="entry name" value="SNF2-like_sf"/>
</dbReference>
<dbReference type="CDD" id="cd18004">
    <property type="entry name" value="DEXHc_RAD54"/>
    <property type="match status" value="1"/>
</dbReference>
<dbReference type="Gene3D" id="1.20.120.850">
    <property type="entry name" value="SWI2/SNF2 ATPases, N-terminal domain"/>
    <property type="match status" value="1"/>
</dbReference>
<dbReference type="Gene3D" id="3.40.50.10810">
    <property type="entry name" value="Tandem AAA-ATPase domain"/>
    <property type="match status" value="2"/>
</dbReference>
<dbReference type="GO" id="GO:0016787">
    <property type="term" value="F:hydrolase activity"/>
    <property type="evidence" value="ECO:0007669"/>
    <property type="project" value="UniProtKB-KW"/>
</dbReference>